<keyword evidence="1" id="KW-0677">Repeat</keyword>
<dbReference type="InterPro" id="IPR000408">
    <property type="entry name" value="Reg_chr_condens"/>
</dbReference>
<dbReference type="EMBL" id="QZWG01000001">
    <property type="protein sequence ID" value="RZC30442.1"/>
    <property type="molecule type" value="Genomic_DNA"/>
</dbReference>
<feature type="repeat" description="RCC1" evidence="2">
    <location>
        <begin position="20"/>
        <end position="72"/>
    </location>
</feature>
<accession>A0A445M4A3</accession>
<dbReference type="InterPro" id="IPR009091">
    <property type="entry name" value="RCC1/BLIP-II"/>
</dbReference>
<feature type="repeat" description="RCC1" evidence="2">
    <location>
        <begin position="181"/>
        <end position="272"/>
    </location>
</feature>
<feature type="repeat" description="RCC1" evidence="2">
    <location>
        <begin position="128"/>
        <end position="180"/>
    </location>
</feature>
<evidence type="ECO:0000256" key="1">
    <source>
        <dbReference type="ARBA" id="ARBA00022737"/>
    </source>
</evidence>
<feature type="repeat" description="RCC1" evidence="2">
    <location>
        <begin position="330"/>
        <end position="379"/>
    </location>
</feature>
<organism evidence="4 5">
    <name type="scientific">Glycine soja</name>
    <name type="common">Wild soybean</name>
    <dbReference type="NCBI Taxonomy" id="3848"/>
    <lineage>
        <taxon>Eukaryota</taxon>
        <taxon>Viridiplantae</taxon>
        <taxon>Streptophyta</taxon>
        <taxon>Embryophyta</taxon>
        <taxon>Tracheophyta</taxon>
        <taxon>Spermatophyta</taxon>
        <taxon>Magnoliopsida</taxon>
        <taxon>eudicotyledons</taxon>
        <taxon>Gunneridae</taxon>
        <taxon>Pentapetalae</taxon>
        <taxon>rosids</taxon>
        <taxon>fabids</taxon>
        <taxon>Fabales</taxon>
        <taxon>Fabaceae</taxon>
        <taxon>Papilionoideae</taxon>
        <taxon>50 kb inversion clade</taxon>
        <taxon>NPAAA clade</taxon>
        <taxon>indigoferoid/millettioid clade</taxon>
        <taxon>Phaseoleae</taxon>
        <taxon>Glycine</taxon>
        <taxon>Glycine subgen. Soja</taxon>
    </lineage>
</organism>
<reference evidence="4 5" key="1">
    <citation type="submission" date="2018-09" db="EMBL/GenBank/DDBJ databases">
        <title>A high-quality reference genome of wild soybean provides a powerful tool to mine soybean genomes.</title>
        <authorList>
            <person name="Xie M."/>
            <person name="Chung C.Y.L."/>
            <person name="Li M.-W."/>
            <person name="Wong F.-L."/>
            <person name="Chan T.-F."/>
            <person name="Lam H.-M."/>
        </authorList>
    </citation>
    <scope>NUCLEOTIDE SEQUENCE [LARGE SCALE GENOMIC DNA]</scope>
    <source>
        <strain evidence="5">cv. W05</strain>
        <tissue evidence="4">Hypocotyl of etiolated seedlings</tissue>
    </source>
</reference>
<dbReference type="PROSITE" id="PS00626">
    <property type="entry name" value="RCC1_2"/>
    <property type="match status" value="1"/>
</dbReference>
<keyword evidence="4" id="KW-0675">Receptor</keyword>
<dbReference type="PRINTS" id="PR00633">
    <property type="entry name" value="RCCNDNSATION"/>
</dbReference>
<dbReference type="PANTHER" id="PTHR22870">
    <property type="entry name" value="REGULATOR OF CHROMOSOME CONDENSATION"/>
    <property type="match status" value="1"/>
</dbReference>
<comment type="caution">
    <text evidence="4">The sequence shown here is derived from an EMBL/GenBank/DDBJ whole genome shotgun (WGS) entry which is preliminary data.</text>
</comment>
<feature type="repeat" description="RCC1" evidence="2">
    <location>
        <begin position="380"/>
        <end position="431"/>
    </location>
</feature>
<dbReference type="PANTHER" id="PTHR22870:SF365">
    <property type="entry name" value="REGULATOR OF CHROMOSOME CONDENSATION (CELL CYCLE REGULATORY PROTEIN)-RELATED"/>
    <property type="match status" value="1"/>
</dbReference>
<dbReference type="SMR" id="A0A445M4A3"/>
<sequence>MLVRKLKLKAVSGVHLRWMSTVMCFGDGSQGAVGSPVGVGLDAYEPTPVTALPSDIVSVHAGHYHSLALTSHGHLWAWGRNNEAQLGRGPSSRESWHEPERVKGLLENVNVCGAFASGVVSAALGDDGSVWVWGKSKRGQLGLGQHITEAVVPTKLEALSRENVAKVAFGWGHALARTSDGKLFGWGYSADGRIGKMGNNHFQTSPLESESPNNSQLSTSDLEAAEKRVLQGIEQENNMPIVWEPRLVEELRGVHVLDIACGLDHSLVLCRDGVLLSCGSNVYGQLGRAKIDLGVFPVEMSFSPVFIAAGLGHSLAICQFGESDVSVGTTNIASWGWNLSSQLGRPGDGKLPSLIDALDGENPVSVSAGRAHSLALTSKGELWVWGSGKSGRLGLGSSVNQVEPSCIDSLEAFQILQAVSGFDHNLVLVAG</sequence>
<evidence type="ECO:0000256" key="2">
    <source>
        <dbReference type="PROSITE-ProRule" id="PRU00235"/>
    </source>
</evidence>
<proteinExistence type="predicted"/>
<evidence type="ECO:0000313" key="4">
    <source>
        <dbReference type="EMBL" id="RZC30442.1"/>
    </source>
</evidence>
<feature type="repeat" description="RCC1" evidence="2">
    <location>
        <begin position="73"/>
        <end position="127"/>
    </location>
</feature>
<dbReference type="InterPro" id="IPR051210">
    <property type="entry name" value="Ub_ligase/GEF_domain"/>
</dbReference>
<evidence type="ECO:0000259" key="3">
    <source>
        <dbReference type="Pfam" id="PF25390"/>
    </source>
</evidence>
<dbReference type="SUPFAM" id="SSF50985">
    <property type="entry name" value="RCC1/BLIP-II"/>
    <property type="match status" value="2"/>
</dbReference>
<dbReference type="Gramene" id="XM_028386361.1">
    <property type="protein sequence ID" value="XP_028242162.1"/>
    <property type="gene ID" value="LOC114420469"/>
</dbReference>
<dbReference type="Pfam" id="PF25390">
    <property type="entry name" value="WD40_RLD"/>
    <property type="match status" value="1"/>
</dbReference>
<gene>
    <name evidence="4" type="ORF">D0Y65_001827</name>
</gene>
<feature type="domain" description="RCC1-like" evidence="3">
    <location>
        <begin position="22"/>
        <end position="426"/>
    </location>
</feature>
<dbReference type="InterPro" id="IPR058923">
    <property type="entry name" value="RCC1-like_dom"/>
</dbReference>
<dbReference type="PROSITE" id="PS50012">
    <property type="entry name" value="RCC1_3"/>
    <property type="match status" value="7"/>
</dbReference>
<evidence type="ECO:0000313" key="5">
    <source>
        <dbReference type="Proteomes" id="UP000289340"/>
    </source>
</evidence>
<keyword evidence="5" id="KW-1185">Reference proteome</keyword>
<dbReference type="Gene3D" id="2.130.10.30">
    <property type="entry name" value="Regulator of chromosome condensation 1/beta-lactamase-inhibitor protein II"/>
    <property type="match status" value="2"/>
</dbReference>
<dbReference type="Proteomes" id="UP000289340">
    <property type="component" value="Chromosome 1"/>
</dbReference>
<dbReference type="AlphaFoldDB" id="A0A445M4A3"/>
<feature type="repeat" description="RCC1" evidence="2">
    <location>
        <begin position="273"/>
        <end position="320"/>
    </location>
</feature>
<name>A0A445M4A3_GLYSO</name>
<protein>
    <submittedName>
        <fullName evidence="4">Ultraviolet-B receptor UVR8</fullName>
    </submittedName>
</protein>